<accession>A0ABR1UXC0</accession>
<dbReference type="Proteomes" id="UP001446871">
    <property type="component" value="Unassembled WGS sequence"/>
</dbReference>
<evidence type="ECO:0000256" key="1">
    <source>
        <dbReference type="SAM" id="MobiDB-lite"/>
    </source>
</evidence>
<dbReference type="EMBL" id="JAQQWM010000005">
    <property type="protein sequence ID" value="KAK8063337.1"/>
    <property type="molecule type" value="Genomic_DNA"/>
</dbReference>
<feature type="signal peptide" evidence="3">
    <location>
        <begin position="1"/>
        <end position="16"/>
    </location>
</feature>
<organism evidence="4 5">
    <name type="scientific">Apiospora saccharicola</name>
    <dbReference type="NCBI Taxonomy" id="335842"/>
    <lineage>
        <taxon>Eukaryota</taxon>
        <taxon>Fungi</taxon>
        <taxon>Dikarya</taxon>
        <taxon>Ascomycota</taxon>
        <taxon>Pezizomycotina</taxon>
        <taxon>Sordariomycetes</taxon>
        <taxon>Xylariomycetidae</taxon>
        <taxon>Amphisphaeriales</taxon>
        <taxon>Apiosporaceae</taxon>
        <taxon>Apiospora</taxon>
    </lineage>
</organism>
<keyword evidence="2" id="KW-0812">Transmembrane</keyword>
<dbReference type="PANTHER" id="PTHR16861:SF4">
    <property type="entry name" value="SH3 DOMAIN PROTEIN (AFU_ORTHOLOGUE AFUA_1G13610)"/>
    <property type="match status" value="1"/>
</dbReference>
<feature type="region of interest" description="Disordered" evidence="1">
    <location>
        <begin position="223"/>
        <end position="307"/>
    </location>
</feature>
<sequence length="307" mass="31381">MLRIPIFLLLAGVAQSANECTYEGGWSLRINAQSCPINAPVNCGNGIQLRCCPNGLTCAGEGDYGGNWCCKEGEDCRSQASASPKCPDQTWTLWGGKGTLKDGGWCCQPGDNGFYRGNMDAVGCTSAGVRSLPTGYHFASTVPTVACVAPTSSATSTPTGSGSASPTPTSMEDSSSDNNASTSLSGGAIAGIVVGAMCGMGLIAGIFALAWYRKKRARNNAAAAGGGAYSSPGQAPSDMAQQPPNGDSTYYGGGGVQQHGAYHDAATKHQPPTSPYGSPQDTASELGGVQRHEMGNGRADAAYHEME</sequence>
<name>A0ABR1UXC0_9PEZI</name>
<reference evidence="4 5" key="1">
    <citation type="submission" date="2023-01" db="EMBL/GenBank/DDBJ databases">
        <title>Analysis of 21 Apiospora genomes using comparative genomics revels a genus with tremendous synthesis potential of carbohydrate active enzymes and secondary metabolites.</title>
        <authorList>
            <person name="Sorensen T."/>
        </authorList>
    </citation>
    <scope>NUCLEOTIDE SEQUENCE [LARGE SCALE GENOMIC DNA]</scope>
    <source>
        <strain evidence="4 5">CBS 83171</strain>
    </source>
</reference>
<feature type="region of interest" description="Disordered" evidence="1">
    <location>
        <begin position="151"/>
        <end position="181"/>
    </location>
</feature>
<keyword evidence="2" id="KW-0472">Membrane</keyword>
<proteinExistence type="predicted"/>
<evidence type="ECO:0000256" key="3">
    <source>
        <dbReference type="SAM" id="SignalP"/>
    </source>
</evidence>
<comment type="caution">
    <text evidence="4">The sequence shown here is derived from an EMBL/GenBank/DDBJ whole genome shotgun (WGS) entry which is preliminary data.</text>
</comment>
<gene>
    <name evidence="4" type="ORF">PG996_007989</name>
</gene>
<evidence type="ECO:0000313" key="5">
    <source>
        <dbReference type="Proteomes" id="UP001446871"/>
    </source>
</evidence>
<feature type="transmembrane region" description="Helical" evidence="2">
    <location>
        <begin position="188"/>
        <end position="212"/>
    </location>
</feature>
<feature type="compositionally biased region" description="Basic and acidic residues" evidence="1">
    <location>
        <begin position="290"/>
        <end position="307"/>
    </location>
</feature>
<dbReference type="PANTHER" id="PTHR16861">
    <property type="entry name" value="GLYCOPROTEIN 38"/>
    <property type="match status" value="1"/>
</dbReference>
<keyword evidence="2" id="KW-1133">Transmembrane helix</keyword>
<keyword evidence="5" id="KW-1185">Reference proteome</keyword>
<evidence type="ECO:0000313" key="4">
    <source>
        <dbReference type="EMBL" id="KAK8063337.1"/>
    </source>
</evidence>
<feature type="compositionally biased region" description="Low complexity" evidence="1">
    <location>
        <begin position="151"/>
        <end position="170"/>
    </location>
</feature>
<keyword evidence="3" id="KW-0732">Signal</keyword>
<feature type="compositionally biased region" description="Polar residues" evidence="1">
    <location>
        <begin position="231"/>
        <end position="248"/>
    </location>
</feature>
<evidence type="ECO:0000256" key="2">
    <source>
        <dbReference type="SAM" id="Phobius"/>
    </source>
</evidence>
<protein>
    <submittedName>
        <fullName evidence="4">Uncharacterized protein</fullName>
    </submittedName>
</protein>
<feature type="chain" id="PRO_5045908995" evidence="3">
    <location>
        <begin position="17"/>
        <end position="307"/>
    </location>
</feature>